<dbReference type="AlphaFoldDB" id="A0A2H6KI68"/>
<accession>A0A2H6KI68</accession>
<name>A0A2H6KI68_9APIC</name>
<gene>
    <name evidence="1" type="ORF">BOVATA_041850</name>
</gene>
<dbReference type="GeneID" id="39876462"/>
<evidence type="ECO:0000313" key="2">
    <source>
        <dbReference type="Proteomes" id="UP000236319"/>
    </source>
</evidence>
<dbReference type="OrthoDB" id="366331at2759"/>
<keyword evidence="2" id="KW-1185">Reference proteome</keyword>
<comment type="caution">
    <text evidence="1">The sequence shown here is derived from an EMBL/GenBank/DDBJ whole genome shotgun (WGS) entry which is preliminary data.</text>
</comment>
<organism evidence="1 2">
    <name type="scientific">Babesia ovata</name>
    <dbReference type="NCBI Taxonomy" id="189622"/>
    <lineage>
        <taxon>Eukaryota</taxon>
        <taxon>Sar</taxon>
        <taxon>Alveolata</taxon>
        <taxon>Apicomplexa</taxon>
        <taxon>Aconoidasida</taxon>
        <taxon>Piroplasmida</taxon>
        <taxon>Babesiidae</taxon>
        <taxon>Babesia</taxon>
    </lineage>
</organism>
<dbReference type="Proteomes" id="UP000236319">
    <property type="component" value="Unassembled WGS sequence"/>
</dbReference>
<dbReference type="EMBL" id="BDSA01000006">
    <property type="protein sequence ID" value="GBE62692.1"/>
    <property type="molecule type" value="Genomic_DNA"/>
</dbReference>
<sequence length="87" mass="10038">MACSTQRQHTGVFRQVLRQIATISNRVADTPHPVGISHDAMEDYKRRCIKRHQYCDLVSAILDGYIVYYIVRQVDITGSLNHHSLRN</sequence>
<dbReference type="VEuPathDB" id="PiroplasmaDB:BOVATA_041850"/>
<dbReference type="RefSeq" id="XP_028868935.1">
    <property type="nucleotide sequence ID" value="XM_029013102.1"/>
</dbReference>
<evidence type="ECO:0000313" key="1">
    <source>
        <dbReference type="EMBL" id="GBE62692.1"/>
    </source>
</evidence>
<protein>
    <submittedName>
        <fullName evidence="1">Peptide synthetase</fullName>
    </submittedName>
</protein>
<reference evidence="1 2" key="1">
    <citation type="journal article" date="2017" name="BMC Genomics">
        <title>Whole-genome assembly of Babesia ovata and comparative genomics between closely related pathogens.</title>
        <authorList>
            <person name="Yamagishi J."/>
            <person name="Asada M."/>
            <person name="Hakimi H."/>
            <person name="Tanaka T.Q."/>
            <person name="Sugimoto C."/>
            <person name="Kawazu S."/>
        </authorList>
    </citation>
    <scope>NUCLEOTIDE SEQUENCE [LARGE SCALE GENOMIC DNA]</scope>
    <source>
        <strain evidence="1 2">Miyake</strain>
    </source>
</reference>
<proteinExistence type="predicted"/>